<reference evidence="6 7" key="1">
    <citation type="submission" date="2020-07" db="EMBL/GenBank/DDBJ databases">
        <title>Sequencing the genomes of 1000 actinobacteria strains.</title>
        <authorList>
            <person name="Klenk H.-P."/>
        </authorList>
    </citation>
    <scope>NUCLEOTIDE SEQUENCE [LARGE SCALE GENOMIC DNA]</scope>
    <source>
        <strain evidence="6 7">DSM 104001</strain>
    </source>
</reference>
<evidence type="ECO:0000256" key="3">
    <source>
        <dbReference type="ARBA" id="ARBA00023125"/>
    </source>
</evidence>
<comment type="caution">
    <text evidence="6">The sequence shown here is derived from an EMBL/GenBank/DDBJ whole genome shotgun (WGS) entry which is preliminary data.</text>
</comment>
<feature type="domain" description="HTH lysR-type" evidence="5">
    <location>
        <begin position="1"/>
        <end position="58"/>
    </location>
</feature>
<keyword evidence="4" id="KW-0804">Transcription</keyword>
<dbReference type="SUPFAM" id="SSF46785">
    <property type="entry name" value="Winged helix' DNA-binding domain"/>
    <property type="match status" value="1"/>
</dbReference>
<dbReference type="PROSITE" id="PS50931">
    <property type="entry name" value="HTH_LYSR"/>
    <property type="match status" value="1"/>
</dbReference>
<dbReference type="GO" id="GO:0003700">
    <property type="term" value="F:DNA-binding transcription factor activity"/>
    <property type="evidence" value="ECO:0007669"/>
    <property type="project" value="InterPro"/>
</dbReference>
<evidence type="ECO:0000259" key="5">
    <source>
        <dbReference type="PROSITE" id="PS50931"/>
    </source>
</evidence>
<dbReference type="Gene3D" id="3.40.190.10">
    <property type="entry name" value="Periplasmic binding protein-like II"/>
    <property type="match status" value="2"/>
</dbReference>
<organism evidence="6 7">
    <name type="scientific">Petropleomorpha daqingensis</name>
    <dbReference type="NCBI Taxonomy" id="2026353"/>
    <lineage>
        <taxon>Bacteria</taxon>
        <taxon>Bacillati</taxon>
        <taxon>Actinomycetota</taxon>
        <taxon>Actinomycetes</taxon>
        <taxon>Geodermatophilales</taxon>
        <taxon>Geodermatophilaceae</taxon>
        <taxon>Petropleomorpha</taxon>
    </lineage>
</organism>
<sequence>MEFRQLRYFLAVAEEGRFNRAAQRLHIAASSLSQQISALERDLKVSLFERTPEAARLTPAGVVLAERTRIILAEVERARADVRAAGRDRRRLTLRVANMAELVLDGPLRGLGLGIDGIEVSVSSSRGDDALEAVRQGRADAAIVWSRAPVDRDLEGVVLGSVVFGVVVPLGHRAAGSATVPVGALAGDVLVMFPREPFAGIWDRTVAHFFPGGAGHGQVVVEPNLLNSPDAVLRAVATGVGIAAGILGTVDAMGVHGIAARRLDPDLRLELEVVWRPHAGQSVGRLVDFLLRSARDPGIAIEAFEHPAGGAGQPITA</sequence>
<dbReference type="AlphaFoldDB" id="A0A853CJI8"/>
<dbReference type="InterPro" id="IPR036390">
    <property type="entry name" value="WH_DNA-bd_sf"/>
</dbReference>
<dbReference type="Pfam" id="PF03466">
    <property type="entry name" value="LysR_substrate"/>
    <property type="match status" value="1"/>
</dbReference>
<gene>
    <name evidence="6" type="ORF">GGQ55_002980</name>
</gene>
<dbReference type="InterPro" id="IPR000847">
    <property type="entry name" value="LysR_HTH_N"/>
</dbReference>
<dbReference type="InterPro" id="IPR036388">
    <property type="entry name" value="WH-like_DNA-bd_sf"/>
</dbReference>
<dbReference type="InterPro" id="IPR005119">
    <property type="entry name" value="LysR_subst-bd"/>
</dbReference>
<evidence type="ECO:0000256" key="1">
    <source>
        <dbReference type="ARBA" id="ARBA00009437"/>
    </source>
</evidence>
<dbReference type="EMBL" id="JACBZT010000001">
    <property type="protein sequence ID" value="NYJ06702.1"/>
    <property type="molecule type" value="Genomic_DNA"/>
</dbReference>
<dbReference type="PRINTS" id="PR00039">
    <property type="entry name" value="HTHLYSR"/>
</dbReference>
<dbReference type="Pfam" id="PF00126">
    <property type="entry name" value="HTH_1"/>
    <property type="match status" value="1"/>
</dbReference>
<protein>
    <submittedName>
        <fullName evidence="6">DNA-binding transcriptional LysR family regulator</fullName>
    </submittedName>
</protein>
<proteinExistence type="inferred from homology"/>
<dbReference type="PANTHER" id="PTHR30346:SF28">
    <property type="entry name" value="HTH-TYPE TRANSCRIPTIONAL REGULATOR CYNR"/>
    <property type="match status" value="1"/>
</dbReference>
<keyword evidence="3 6" id="KW-0238">DNA-binding</keyword>
<evidence type="ECO:0000256" key="2">
    <source>
        <dbReference type="ARBA" id="ARBA00023015"/>
    </source>
</evidence>
<dbReference type="Proteomes" id="UP000541969">
    <property type="component" value="Unassembled WGS sequence"/>
</dbReference>
<comment type="similarity">
    <text evidence="1">Belongs to the LysR transcriptional regulatory family.</text>
</comment>
<dbReference type="PANTHER" id="PTHR30346">
    <property type="entry name" value="TRANSCRIPTIONAL DUAL REGULATOR HCAR-RELATED"/>
    <property type="match status" value="1"/>
</dbReference>
<keyword evidence="2" id="KW-0805">Transcription regulation</keyword>
<dbReference type="GO" id="GO:0003677">
    <property type="term" value="F:DNA binding"/>
    <property type="evidence" value="ECO:0007669"/>
    <property type="project" value="UniProtKB-KW"/>
</dbReference>
<accession>A0A853CJI8</accession>
<evidence type="ECO:0000313" key="6">
    <source>
        <dbReference type="EMBL" id="NYJ06702.1"/>
    </source>
</evidence>
<dbReference type="SUPFAM" id="SSF53850">
    <property type="entry name" value="Periplasmic binding protein-like II"/>
    <property type="match status" value="1"/>
</dbReference>
<dbReference type="FunFam" id="1.10.10.10:FF:000001">
    <property type="entry name" value="LysR family transcriptional regulator"/>
    <property type="match status" value="1"/>
</dbReference>
<name>A0A853CJI8_9ACTN</name>
<dbReference type="GO" id="GO:0032993">
    <property type="term" value="C:protein-DNA complex"/>
    <property type="evidence" value="ECO:0007669"/>
    <property type="project" value="TreeGrafter"/>
</dbReference>
<dbReference type="Gene3D" id="1.10.10.10">
    <property type="entry name" value="Winged helix-like DNA-binding domain superfamily/Winged helix DNA-binding domain"/>
    <property type="match status" value="1"/>
</dbReference>
<evidence type="ECO:0000256" key="4">
    <source>
        <dbReference type="ARBA" id="ARBA00023163"/>
    </source>
</evidence>
<keyword evidence="7" id="KW-1185">Reference proteome</keyword>
<evidence type="ECO:0000313" key="7">
    <source>
        <dbReference type="Proteomes" id="UP000541969"/>
    </source>
</evidence>